<dbReference type="PANTHER" id="PTHR46767:SF1">
    <property type="entry name" value="LIM DOMAIN ONLY PROTEIN 7"/>
    <property type="match status" value="1"/>
</dbReference>
<proteinExistence type="predicted"/>
<keyword evidence="1 4" id="KW-0479">Metal-binding</keyword>
<dbReference type="Proteomes" id="UP000008225">
    <property type="component" value="Chromosome 1"/>
</dbReference>
<feature type="region of interest" description="Disordered" evidence="6">
    <location>
        <begin position="149"/>
        <end position="181"/>
    </location>
</feature>
<dbReference type="InterPro" id="IPR036034">
    <property type="entry name" value="PDZ_sf"/>
</dbReference>
<evidence type="ECO:0000256" key="7">
    <source>
        <dbReference type="SAM" id="SignalP"/>
    </source>
</evidence>
<dbReference type="PROSITE" id="PS50023">
    <property type="entry name" value="LIM_DOMAIN_2"/>
    <property type="match status" value="1"/>
</dbReference>
<evidence type="ECO:0000256" key="1">
    <source>
        <dbReference type="ARBA" id="ARBA00022723"/>
    </source>
</evidence>
<feature type="coiled-coil region" evidence="5">
    <location>
        <begin position="1140"/>
        <end position="1190"/>
    </location>
</feature>
<dbReference type="GO" id="GO:0046872">
    <property type="term" value="F:metal ion binding"/>
    <property type="evidence" value="ECO:0007669"/>
    <property type="project" value="UniProtKB-KW"/>
</dbReference>
<dbReference type="Pfam" id="PF15949">
    <property type="entry name" value="DUF4757"/>
    <property type="match status" value="2"/>
</dbReference>
<feature type="chain" id="PRO_5035276613" evidence="7">
    <location>
        <begin position="21"/>
        <end position="1596"/>
    </location>
</feature>
<feature type="domain" description="LIM zinc-binding" evidence="8">
    <location>
        <begin position="1525"/>
        <end position="1591"/>
    </location>
</feature>
<gene>
    <name evidence="10" type="primary">LMO7</name>
</gene>
<evidence type="ECO:0000256" key="2">
    <source>
        <dbReference type="ARBA" id="ARBA00022833"/>
    </source>
</evidence>
<reference evidence="10" key="1">
    <citation type="submission" date="2009-03" db="EMBL/GenBank/DDBJ databases">
        <authorList>
            <person name="Warren W."/>
            <person name="Ye L."/>
            <person name="Minx P."/>
            <person name="Worley K."/>
            <person name="Gibbs R."/>
            <person name="Wilson R.K."/>
        </authorList>
    </citation>
    <scope>NUCLEOTIDE SEQUENCE [LARGE SCALE GENOMIC DNA]</scope>
</reference>
<feature type="compositionally biased region" description="Low complexity" evidence="6">
    <location>
        <begin position="869"/>
        <end position="917"/>
    </location>
</feature>
<dbReference type="SUPFAM" id="SSF50156">
    <property type="entry name" value="PDZ domain-like"/>
    <property type="match status" value="1"/>
</dbReference>
<evidence type="ECO:0000256" key="6">
    <source>
        <dbReference type="SAM" id="MobiDB-lite"/>
    </source>
</evidence>
<feature type="compositionally biased region" description="Basic and acidic residues" evidence="6">
    <location>
        <begin position="655"/>
        <end position="698"/>
    </location>
</feature>
<dbReference type="InterPro" id="IPR001781">
    <property type="entry name" value="Znf_LIM"/>
</dbReference>
<reference evidence="10" key="3">
    <citation type="submission" date="2025-09" db="UniProtKB">
        <authorList>
            <consortium name="Ensembl"/>
        </authorList>
    </citation>
    <scope>IDENTIFICATION</scope>
</reference>
<dbReference type="Pfam" id="PF00412">
    <property type="entry name" value="LIM"/>
    <property type="match status" value="1"/>
</dbReference>
<dbReference type="Gene3D" id="2.10.110.10">
    <property type="entry name" value="Cysteine Rich Protein"/>
    <property type="match status" value="1"/>
</dbReference>
<keyword evidence="2 4" id="KW-0862">Zinc</keyword>
<dbReference type="GeneTree" id="ENSGT00950000183159"/>
<sequence>MDFFLKVLITLYWLGRKAQSNPYYNGPHLNLKAFENLLGQVLTKALEDSSFLKRSGRDSGYGDIWCPERGEFLAPPRHHKREDSFESLDSLGSRSLTSCSSDLTLRGGREGFESDTDSEFTFKMQDYNKDDMSYRRISAVEPKTALPFNRFLPNKSRQPSYVPAPLRKKKPDKHEDNRRSWASPVYTEADGTFSRAACGFESGSDSEDERRFPDVVLDDLANRRFQVKKRPQSFISKITSPNFCLQIFSPADVFTTGLYGLMSNQRRTWGTSVENWPTVQGTSKSSCYLEEEKAKTRSIPNIIKDDLYVRKLSPVMPNPGNAFDQFLPKCWTPEDVNWKRIKRETYKPWYKEFQGFSQFLLLQALQTYSDDILSSETHTKIDPTSGPRLITRRKNLSYEPGYKRDDFEMAALVPDLENDDFFVRKTGAFHANPYVLRAFEDFRRFSEEDDSVERDIILQCREGELVLPDLEKDDMIVRRIPAQKKEVPLSGAPDRYHPVPFPEPWTLPPEMQAKFLCVLERTCPSKEKSNSCRILVPSYRRKKDDMLTRKIQSWKLGTTVSPISFTPGPCSEADMQRWEAIREASRLRHKKRLMVERLFQKIYGENGSKSMSDVSAEDVQNLRQLRYEEMQKLKSQLKEQDQKWQDDLAKWKDRRKSYTSDLQKKKEEREEIEKQALQKSERSSKTFKEMLQDRESQDQKSTVPSRRRMYSFDDVLDEEKRPPTLTMSEASYQSERVEEKGTTYPSEIPKEDSAIFAKREDSVTTEIQLPSQSPMEQQCPASLSSLSSLSTQMESTRVSASLPRSYQKTDTARLTSVVTPRPFGAQTRGISSLPRSYTMDDAWKYNGDVEDIKRTQNSVVSSPAPNLDASQLASSSSSQKQVAAAEDVTRLPSPISPFSSLSQDQAATSKATLSSTSGLDLMSESGEGENSPQSEVSTSQDQFSDMRISINQTPGKSLDFGFTIKWDIPGLFVASVEAGSPAEFSQLQVDDEIIAINNIKFPYKDTKKWEETMAKAQETGNLVMDVRRYGKADWGKDQPSLPFIRHKTLNLTSMATKIIGSPETKWIDATSGIYNSEKSSNLSVTTDFSESLHSSNIESKEINGIHDESNAFESKGSSDSVVPDLPVPTVSAPSRWVWDQEEERKRQERWQKEQDRLLQEKYQREQEKLREEWQRAKQEAERENSKYLDEELMVLNSNSMSLTTREPSLATWEATWSEGSKSSDREGTRAGEEERRQPQEEVVYEDQEKKPQDQLVLERERKWEQQLQEEQERKWLQAEAEEQKRPAEEQKHQSERERETSVRIYQYRRPIDSYDIPKTEEESSGFLPGDKNKSRSTTELDNYSTNKNGSNKYLDQIGNTTTSQRSSKKEQVPSEAELERQQILQEMRKRTPLHNDNSWIRQRSASVNKDPICVPGVMRRGESLDNLDSPRSNSWRQPPWLNQPTGFYASSSVQDFSRPPPQLVSTSNRAYMRNPSSSVPPPSASPVKTSTTGVAATQSPTPRSHSPSASQAGSQLRNRSVSGKRICSYCNNILGKGAAMIIESLGLCYHLHCFKCVACQCDLGGSSSGAEVRIRNHQLYCNDCYLRFKSGRPTAM</sequence>
<feature type="compositionally biased region" description="Polar residues" evidence="6">
    <location>
        <begin position="928"/>
        <end position="943"/>
    </location>
</feature>
<feature type="region of interest" description="Disordered" evidence="6">
    <location>
        <begin position="1200"/>
        <end position="1402"/>
    </location>
</feature>
<dbReference type="SMART" id="SM00132">
    <property type="entry name" value="LIM"/>
    <property type="match status" value="1"/>
</dbReference>
<feature type="compositionally biased region" description="Polar residues" evidence="6">
    <location>
        <begin position="1429"/>
        <end position="1455"/>
    </location>
</feature>
<protein>
    <submittedName>
        <fullName evidence="10">LIM domain 7</fullName>
    </submittedName>
</protein>
<dbReference type="Bgee" id="ENSCJAG00000021177">
    <property type="expression patterns" value="Expressed in heart and 6 other cell types or tissues"/>
</dbReference>
<feature type="compositionally biased region" description="Polar residues" evidence="6">
    <location>
        <begin position="1488"/>
        <end position="1517"/>
    </location>
</feature>
<reference evidence="10" key="2">
    <citation type="submission" date="2025-08" db="UniProtKB">
        <authorList>
            <consortium name="Ensembl"/>
        </authorList>
    </citation>
    <scope>IDENTIFICATION</scope>
</reference>
<name>F7G528_CALJA</name>
<organism evidence="10 11">
    <name type="scientific">Callithrix jacchus</name>
    <name type="common">White-tufted-ear marmoset</name>
    <name type="synonym">Simia Jacchus</name>
    <dbReference type="NCBI Taxonomy" id="9483"/>
    <lineage>
        <taxon>Eukaryota</taxon>
        <taxon>Metazoa</taxon>
        <taxon>Chordata</taxon>
        <taxon>Craniata</taxon>
        <taxon>Vertebrata</taxon>
        <taxon>Euteleostomi</taxon>
        <taxon>Mammalia</taxon>
        <taxon>Eutheria</taxon>
        <taxon>Euarchontoglires</taxon>
        <taxon>Primates</taxon>
        <taxon>Haplorrhini</taxon>
        <taxon>Platyrrhini</taxon>
        <taxon>Cebidae</taxon>
        <taxon>Callitrichinae</taxon>
        <taxon>Callithrix</taxon>
        <taxon>Callithrix</taxon>
    </lineage>
</organism>
<feature type="compositionally biased region" description="Polar residues" evidence="6">
    <location>
        <begin position="725"/>
        <end position="734"/>
    </location>
</feature>
<dbReference type="InterPro" id="IPR029978">
    <property type="entry name" value="LMO-7"/>
</dbReference>
<dbReference type="FunFam" id="2.10.110.10:FF:000041">
    <property type="entry name" value="LIM and calponin homology domains 1"/>
    <property type="match status" value="1"/>
</dbReference>
<dbReference type="Ensembl" id="ENSCJAT00000041671.4">
    <property type="protein sequence ID" value="ENSCJAP00000039446.4"/>
    <property type="gene ID" value="ENSCJAG00000021177.5"/>
</dbReference>
<keyword evidence="11" id="KW-1185">Reference proteome</keyword>
<feature type="compositionally biased region" description="Polar residues" evidence="6">
    <location>
        <begin position="1339"/>
        <end position="1365"/>
    </location>
</feature>
<keyword evidence="3 4" id="KW-0440">LIM domain</keyword>
<feature type="compositionally biased region" description="Basic and acidic residues" evidence="6">
    <location>
        <begin position="1367"/>
        <end position="1380"/>
    </location>
</feature>
<accession>F7G528</accession>
<dbReference type="Gene3D" id="2.30.42.10">
    <property type="match status" value="1"/>
</dbReference>
<evidence type="ECO:0000259" key="9">
    <source>
        <dbReference type="PROSITE" id="PS50106"/>
    </source>
</evidence>
<dbReference type="GO" id="GO:0030155">
    <property type="term" value="P:regulation of cell adhesion"/>
    <property type="evidence" value="ECO:0007669"/>
    <property type="project" value="InterPro"/>
</dbReference>
<feature type="domain" description="PDZ" evidence="9">
    <location>
        <begin position="947"/>
        <end position="998"/>
    </location>
</feature>
<dbReference type="Pfam" id="PF00595">
    <property type="entry name" value="PDZ"/>
    <property type="match status" value="1"/>
</dbReference>
<keyword evidence="5" id="KW-0175">Coiled coil</keyword>
<dbReference type="SMART" id="SM00228">
    <property type="entry name" value="PDZ"/>
    <property type="match status" value="1"/>
</dbReference>
<evidence type="ECO:0000256" key="5">
    <source>
        <dbReference type="SAM" id="Coils"/>
    </source>
</evidence>
<feature type="compositionally biased region" description="Polar residues" evidence="6">
    <location>
        <begin position="791"/>
        <end position="807"/>
    </location>
</feature>
<evidence type="ECO:0000256" key="4">
    <source>
        <dbReference type="PROSITE-ProRule" id="PRU00125"/>
    </source>
</evidence>
<dbReference type="PROSITE" id="PS50106">
    <property type="entry name" value="PDZ"/>
    <property type="match status" value="1"/>
</dbReference>
<feature type="compositionally biased region" description="Basic and acidic residues" evidence="6">
    <location>
        <begin position="1221"/>
        <end position="1239"/>
    </location>
</feature>
<feature type="region of interest" description="Disordered" evidence="6">
    <location>
        <begin position="1420"/>
        <end position="1517"/>
    </location>
</feature>
<feature type="compositionally biased region" description="Basic and acidic residues" evidence="6">
    <location>
        <begin position="1246"/>
        <end position="1301"/>
    </location>
</feature>
<dbReference type="PROSITE" id="PS00478">
    <property type="entry name" value="LIM_DOMAIN_1"/>
    <property type="match status" value="1"/>
</dbReference>
<feature type="region of interest" description="Disordered" evidence="6">
    <location>
        <begin position="655"/>
        <end position="807"/>
    </location>
</feature>
<feature type="compositionally biased region" description="Basic and acidic residues" evidence="6">
    <location>
        <begin position="748"/>
        <end position="762"/>
    </location>
</feature>
<evidence type="ECO:0000313" key="11">
    <source>
        <dbReference type="Proteomes" id="UP000008225"/>
    </source>
</evidence>
<feature type="compositionally biased region" description="Polar residues" evidence="6">
    <location>
        <begin position="764"/>
        <end position="781"/>
    </location>
</feature>
<evidence type="ECO:0000313" key="10">
    <source>
        <dbReference type="Ensembl" id="ENSCJAP00000039446.4"/>
    </source>
</evidence>
<keyword evidence="7" id="KW-0732">Signal</keyword>
<feature type="signal peptide" evidence="7">
    <location>
        <begin position="1"/>
        <end position="20"/>
    </location>
</feature>
<evidence type="ECO:0000256" key="3">
    <source>
        <dbReference type="ARBA" id="ARBA00023038"/>
    </source>
</evidence>
<dbReference type="GO" id="GO:0023051">
    <property type="term" value="P:regulation of signaling"/>
    <property type="evidence" value="ECO:0007669"/>
    <property type="project" value="InterPro"/>
</dbReference>
<dbReference type="CDD" id="cd08368">
    <property type="entry name" value="LIM"/>
    <property type="match status" value="1"/>
</dbReference>
<feature type="compositionally biased region" description="Basic and acidic residues" evidence="6">
    <location>
        <begin position="1309"/>
        <end position="1321"/>
    </location>
</feature>
<dbReference type="InterPro" id="IPR031865">
    <property type="entry name" value="DUF4757"/>
</dbReference>
<dbReference type="InterPro" id="IPR001478">
    <property type="entry name" value="PDZ"/>
</dbReference>
<dbReference type="PANTHER" id="PTHR46767">
    <property type="entry name" value="LIM DOMAIN ONLY PROTEIN 7"/>
    <property type="match status" value="1"/>
</dbReference>
<evidence type="ECO:0000259" key="8">
    <source>
        <dbReference type="PROSITE" id="PS50023"/>
    </source>
</evidence>
<feature type="region of interest" description="Disordered" evidence="6">
    <location>
        <begin position="856"/>
        <end position="943"/>
    </location>
</feature>